<evidence type="ECO:0000259" key="6">
    <source>
        <dbReference type="PROSITE" id="PS50865"/>
    </source>
</evidence>
<dbReference type="Gene3D" id="6.10.140.2220">
    <property type="match status" value="1"/>
</dbReference>
<feature type="compositionally biased region" description="Basic and acidic residues" evidence="5">
    <location>
        <begin position="23"/>
        <end position="34"/>
    </location>
</feature>
<dbReference type="SUPFAM" id="SSF57903">
    <property type="entry name" value="FYVE/PHD zinc finger"/>
    <property type="match status" value="1"/>
</dbReference>
<dbReference type="EMBL" id="HBIW01024833">
    <property type="protein sequence ID" value="CAE0705980.1"/>
    <property type="molecule type" value="Transcribed_RNA"/>
</dbReference>
<dbReference type="PROSITE" id="PS50865">
    <property type="entry name" value="ZF_MYND_2"/>
    <property type="match status" value="1"/>
</dbReference>
<dbReference type="Pfam" id="PF01753">
    <property type="entry name" value="zf-MYND"/>
    <property type="match status" value="1"/>
</dbReference>
<evidence type="ECO:0000256" key="4">
    <source>
        <dbReference type="PROSITE-ProRule" id="PRU00134"/>
    </source>
</evidence>
<evidence type="ECO:0000256" key="3">
    <source>
        <dbReference type="ARBA" id="ARBA00022833"/>
    </source>
</evidence>
<name>A0A7S4EDR9_9STRA</name>
<evidence type="ECO:0000256" key="1">
    <source>
        <dbReference type="ARBA" id="ARBA00022723"/>
    </source>
</evidence>
<proteinExistence type="predicted"/>
<dbReference type="InterPro" id="IPR011990">
    <property type="entry name" value="TPR-like_helical_dom_sf"/>
</dbReference>
<feature type="domain" description="MYND-type" evidence="6">
    <location>
        <begin position="86"/>
        <end position="124"/>
    </location>
</feature>
<dbReference type="SUPFAM" id="SSF48452">
    <property type="entry name" value="TPR-like"/>
    <property type="match status" value="2"/>
</dbReference>
<evidence type="ECO:0000256" key="5">
    <source>
        <dbReference type="SAM" id="MobiDB-lite"/>
    </source>
</evidence>
<dbReference type="Gene3D" id="3.30.40.10">
    <property type="entry name" value="Zinc/RING finger domain, C3HC4 (zinc finger)"/>
    <property type="match status" value="1"/>
</dbReference>
<reference evidence="7" key="1">
    <citation type="submission" date="2021-01" db="EMBL/GenBank/DDBJ databases">
        <authorList>
            <person name="Corre E."/>
            <person name="Pelletier E."/>
            <person name="Niang G."/>
            <person name="Scheremetjew M."/>
            <person name="Finn R."/>
            <person name="Kale V."/>
            <person name="Holt S."/>
            <person name="Cochrane G."/>
            <person name="Meng A."/>
            <person name="Brown T."/>
            <person name="Cohen L."/>
        </authorList>
    </citation>
    <scope>NUCLEOTIDE SEQUENCE</scope>
    <source>
        <strain evidence="7">CCMP1756</strain>
    </source>
</reference>
<sequence length="443" mass="47495">MCAETKKKPSKTAKPSSPAGPAKTHDTTGAKSDARQSSPRCVTADVTAQAQAAQAARAAPRPSVAARRVDVTDLILARAPRPRTICAACGAPEAKAHCGNCRLAYCGARCQRRHWKSGGHRDRCDDVRRIGLDQYVANAQANAARERAVATYVAEAATAACGFCGKGGQLLRACDGCEAGAGFFHLECLAAYAATVAARDGARSERFQPWFACRACGDDFRGVGRLAVAREAWRVYNGLHPTDLHRVFAMNNLGDALGAMGLHRECLPVREDELAVGRVHFPNHTPQIEANLARCHTQLGNYAEALRLRRRVVAAVQKREGPLSRMSLEAARGLANALGDAGETDEQRAVLKQLWPRLRRALGDAHATTLSCGAKLAHALVERGHACSDSVIAEAEDILWECLEAARDGGADDVTAVALEKSLEETRRLYLAEEADDDGGKFT</sequence>
<dbReference type="SUPFAM" id="SSF144232">
    <property type="entry name" value="HIT/MYND zinc finger-like"/>
    <property type="match status" value="1"/>
</dbReference>
<protein>
    <recommendedName>
        <fullName evidence="6">MYND-type domain-containing protein</fullName>
    </recommendedName>
</protein>
<feature type="compositionally biased region" description="Low complexity" evidence="5">
    <location>
        <begin position="12"/>
        <end position="22"/>
    </location>
</feature>
<organism evidence="7">
    <name type="scientific">Pelagomonas calceolata</name>
    <dbReference type="NCBI Taxonomy" id="35677"/>
    <lineage>
        <taxon>Eukaryota</taxon>
        <taxon>Sar</taxon>
        <taxon>Stramenopiles</taxon>
        <taxon>Ochrophyta</taxon>
        <taxon>Pelagophyceae</taxon>
        <taxon>Pelagomonadales</taxon>
        <taxon>Pelagomonadaceae</taxon>
        <taxon>Pelagomonas</taxon>
    </lineage>
</organism>
<dbReference type="InterPro" id="IPR011011">
    <property type="entry name" value="Znf_FYVE_PHD"/>
</dbReference>
<feature type="region of interest" description="Disordered" evidence="5">
    <location>
        <begin position="1"/>
        <end position="41"/>
    </location>
</feature>
<evidence type="ECO:0000256" key="2">
    <source>
        <dbReference type="ARBA" id="ARBA00022771"/>
    </source>
</evidence>
<dbReference type="InterPro" id="IPR002893">
    <property type="entry name" value="Znf_MYND"/>
</dbReference>
<gene>
    <name evidence="7" type="ORF">PCAL00307_LOCUS21430</name>
</gene>
<dbReference type="InterPro" id="IPR013083">
    <property type="entry name" value="Znf_RING/FYVE/PHD"/>
</dbReference>
<keyword evidence="2 4" id="KW-0863">Zinc-finger</keyword>
<evidence type="ECO:0000313" key="7">
    <source>
        <dbReference type="EMBL" id="CAE0705980.1"/>
    </source>
</evidence>
<keyword evidence="3" id="KW-0862">Zinc</keyword>
<accession>A0A7S4EDR9</accession>
<dbReference type="GO" id="GO:0008270">
    <property type="term" value="F:zinc ion binding"/>
    <property type="evidence" value="ECO:0007669"/>
    <property type="project" value="UniProtKB-KW"/>
</dbReference>
<dbReference type="AlphaFoldDB" id="A0A7S4EDR9"/>
<dbReference type="Gene3D" id="1.25.40.10">
    <property type="entry name" value="Tetratricopeptide repeat domain"/>
    <property type="match status" value="1"/>
</dbReference>
<keyword evidence="1" id="KW-0479">Metal-binding</keyword>